<evidence type="ECO:0000313" key="9">
    <source>
        <dbReference type="EMBL" id="STX84939.1"/>
    </source>
</evidence>
<dbReference type="CDD" id="cd01127">
    <property type="entry name" value="TrwB_TraG_TraD_VirD4"/>
    <property type="match status" value="1"/>
</dbReference>
<dbReference type="NCBIfam" id="TIGR02759">
    <property type="entry name" value="TraD_Ftype"/>
    <property type="match status" value="1"/>
</dbReference>
<sequence length="649" mass="73284">MLLKLLQFIRGGQIFGYSTTMMAQVTNRILHWAIIGYVLLVLLLMIGSSHEEIRLLALQAYCDFLHHLHYEEVIVWSKAGVGGFDAHYFLHSPGIQAAVEQAKTTLFKKSMAALITGAFIYCGITVFFTRFFIKKGEKYSQDKFISGTRLAKTPKEAIQSVEKSRRGKSDIRLLNQLPLPARSEFQGIFFHGSTGTGKTQAIMRLLDEIRRLGEPAIIYDKECTIKPYFFNEATDVELNPVSALCANWDLWAECENPMELGNLATYLIPKSVQGSDPFWVDSARTILTSTAWRMRGREDRSALTLLRLLLTTSLDEMRDLLKGTESENLVSKEIEKTAISIKSVLATYTKALRFLEGLSGDKAFSIKGWINEASQPSQSEKGWLFITSRSQYHREIKPLISLWLGLAMQGIQSLKANTGRRIWLIMDELASLHRLEMLSDTLADIRKFGGCVAIGIQSISQLEFLYGQHEAYAISDLFNTSVYFRSPKGRVARWVSEDLGEQTLDEVRESQSYGPNSIRDGNTMSTQRIKRKTVDEGEIMTLEDQECYIRLAGDHPIARMKSAYLKRKSITEPLIERPIDFDALDGLTSEILNAAQNPLCDDAVKKIQVFEQSANLIINDEKRLENLTGIDMAAINESCLPQKDVEIRL</sequence>
<evidence type="ECO:0000313" key="8">
    <source>
        <dbReference type="EMBL" id="STX84866.1"/>
    </source>
</evidence>
<feature type="domain" description="Type IV secretion system coupling protein TraD DNA-binding" evidence="7">
    <location>
        <begin position="175"/>
        <end position="561"/>
    </location>
</feature>
<evidence type="ECO:0000259" key="7">
    <source>
        <dbReference type="Pfam" id="PF10412"/>
    </source>
</evidence>
<dbReference type="RefSeq" id="WP_115222884.1">
    <property type="nucleotide sequence ID" value="NZ_UGOA01000003.1"/>
</dbReference>
<evidence type="ECO:0000256" key="1">
    <source>
        <dbReference type="ARBA" id="ARBA00004651"/>
    </source>
</evidence>
<evidence type="ECO:0000256" key="5">
    <source>
        <dbReference type="ARBA" id="ARBA00023136"/>
    </source>
</evidence>
<dbReference type="EMBL" id="UGOA01000003">
    <property type="protein sequence ID" value="STX84866.1"/>
    <property type="molecule type" value="Genomic_DNA"/>
</dbReference>
<dbReference type="Gene3D" id="3.40.50.300">
    <property type="entry name" value="P-loop containing nucleotide triphosphate hydrolases"/>
    <property type="match status" value="1"/>
</dbReference>
<keyword evidence="5 6" id="KW-0472">Membrane</keyword>
<feature type="transmembrane region" description="Helical" evidence="6">
    <location>
        <begin position="29"/>
        <end position="46"/>
    </location>
</feature>
<reference evidence="9 10" key="1">
    <citation type="submission" date="2018-06" db="EMBL/GenBank/DDBJ databases">
        <authorList>
            <consortium name="Pathogen Informatics"/>
            <person name="Doyle S."/>
        </authorList>
    </citation>
    <scope>NUCLEOTIDE SEQUENCE [LARGE SCALE GENOMIC DNA]</scope>
    <source>
        <strain evidence="9 10">NCTC13292</strain>
    </source>
</reference>
<feature type="transmembrane region" description="Helical" evidence="6">
    <location>
        <begin position="111"/>
        <end position="133"/>
    </location>
</feature>
<evidence type="ECO:0000256" key="3">
    <source>
        <dbReference type="ARBA" id="ARBA00022692"/>
    </source>
</evidence>
<dbReference type="EMBL" id="UGOA01000003">
    <property type="protein sequence ID" value="STX84939.1"/>
    <property type="molecule type" value="Genomic_DNA"/>
</dbReference>
<organism evidence="9 10">
    <name type="scientific">Legionella donaldsonii</name>
    <dbReference type="NCBI Taxonomy" id="45060"/>
    <lineage>
        <taxon>Bacteria</taxon>
        <taxon>Pseudomonadati</taxon>
        <taxon>Pseudomonadota</taxon>
        <taxon>Gammaproteobacteria</taxon>
        <taxon>Legionellales</taxon>
        <taxon>Legionellaceae</taxon>
        <taxon>Legionella</taxon>
    </lineage>
</organism>
<dbReference type="Gene3D" id="1.10.8.80">
    <property type="entry name" value="Magnesium chelatase subunit I, C-Terminal domain"/>
    <property type="match status" value="1"/>
</dbReference>
<protein>
    <submittedName>
        <fullName evidence="9">Putative conjugative transfer protein TraD</fullName>
    </submittedName>
</protein>
<dbReference type="SUPFAM" id="SSF52540">
    <property type="entry name" value="P-loop containing nucleoside triphosphate hydrolases"/>
    <property type="match status" value="1"/>
</dbReference>
<dbReference type="InterPro" id="IPR014128">
    <property type="entry name" value="T4SS_TraD"/>
</dbReference>
<keyword evidence="10" id="KW-1185">Reference proteome</keyword>
<accession>A0A378KK68</accession>
<evidence type="ECO:0000313" key="10">
    <source>
        <dbReference type="Proteomes" id="UP000254677"/>
    </source>
</evidence>
<keyword evidence="2" id="KW-1003">Cell membrane</keyword>
<keyword evidence="3 6" id="KW-0812">Transmembrane</keyword>
<dbReference type="InterPro" id="IPR019476">
    <property type="entry name" value="T4SS_TraD_DNA-bd"/>
</dbReference>
<comment type="subcellular location">
    <subcellularLocation>
        <location evidence="1">Cell membrane</location>
        <topology evidence="1">Multi-pass membrane protein</topology>
    </subcellularLocation>
</comment>
<dbReference type="InterPro" id="IPR051539">
    <property type="entry name" value="T4SS-coupling_protein"/>
</dbReference>
<dbReference type="InterPro" id="IPR027417">
    <property type="entry name" value="P-loop_NTPase"/>
</dbReference>
<proteinExistence type="predicted"/>
<dbReference type="AlphaFoldDB" id="A0A378KK68"/>
<evidence type="ECO:0000256" key="6">
    <source>
        <dbReference type="SAM" id="Phobius"/>
    </source>
</evidence>
<dbReference type="Pfam" id="PF10412">
    <property type="entry name" value="TrwB_AAD_bind"/>
    <property type="match status" value="1"/>
</dbReference>
<dbReference type="GO" id="GO:0005886">
    <property type="term" value="C:plasma membrane"/>
    <property type="evidence" value="ECO:0007669"/>
    <property type="project" value="UniProtKB-SubCell"/>
</dbReference>
<name>A0A378KK68_9GAMM</name>
<dbReference type="OrthoDB" id="9803543at2"/>
<evidence type="ECO:0000256" key="2">
    <source>
        <dbReference type="ARBA" id="ARBA00022475"/>
    </source>
</evidence>
<evidence type="ECO:0000256" key="4">
    <source>
        <dbReference type="ARBA" id="ARBA00022989"/>
    </source>
</evidence>
<dbReference type="Proteomes" id="UP000254677">
    <property type="component" value="Unassembled WGS sequence"/>
</dbReference>
<gene>
    <name evidence="9" type="primary">traD_6</name>
    <name evidence="8" type="synonym">traD_5</name>
    <name evidence="8" type="ORF">NCTC13292_03218</name>
    <name evidence="9" type="ORF">NCTC13292_03291</name>
</gene>
<dbReference type="PANTHER" id="PTHR37937:SF1">
    <property type="entry name" value="CONJUGATIVE TRANSFER: DNA TRANSPORT"/>
    <property type="match status" value="1"/>
</dbReference>
<dbReference type="PANTHER" id="PTHR37937">
    <property type="entry name" value="CONJUGATIVE TRANSFER: DNA TRANSPORT"/>
    <property type="match status" value="1"/>
</dbReference>
<keyword evidence="4 6" id="KW-1133">Transmembrane helix</keyword>